<keyword evidence="2" id="KW-0547">Nucleotide-binding</keyword>
<protein>
    <recommendedName>
        <fullName evidence="5">AIG1-type G domain-containing protein</fullName>
    </recommendedName>
</protein>
<feature type="region of interest" description="Disordered" evidence="4">
    <location>
        <begin position="1"/>
        <end position="42"/>
    </location>
</feature>
<keyword evidence="3" id="KW-0342">GTP-binding</keyword>
<organism evidence="6 7">
    <name type="scientific">Mytilus galloprovincialis</name>
    <name type="common">Mediterranean mussel</name>
    <dbReference type="NCBI Taxonomy" id="29158"/>
    <lineage>
        <taxon>Eukaryota</taxon>
        <taxon>Metazoa</taxon>
        <taxon>Spiralia</taxon>
        <taxon>Lophotrochozoa</taxon>
        <taxon>Mollusca</taxon>
        <taxon>Bivalvia</taxon>
        <taxon>Autobranchia</taxon>
        <taxon>Pteriomorphia</taxon>
        <taxon>Mytilida</taxon>
        <taxon>Mytiloidea</taxon>
        <taxon>Mytilidae</taxon>
        <taxon>Mytilinae</taxon>
        <taxon>Mytilus</taxon>
    </lineage>
</organism>
<dbReference type="InterPro" id="IPR045058">
    <property type="entry name" value="GIMA/IAN/Toc"/>
</dbReference>
<dbReference type="Gene3D" id="3.40.50.300">
    <property type="entry name" value="P-loop containing nucleotide triphosphate hydrolases"/>
    <property type="match status" value="1"/>
</dbReference>
<comment type="caution">
    <text evidence="6">The sequence shown here is derived from an EMBL/GenBank/DDBJ whole genome shotgun (WGS) entry which is preliminary data.</text>
</comment>
<feature type="region of interest" description="Disordered" evidence="4">
    <location>
        <begin position="124"/>
        <end position="150"/>
    </location>
</feature>
<accession>A0A8B6EVD8</accession>
<dbReference type="PANTHER" id="PTHR10903:SF184">
    <property type="entry name" value="GTP-BINDING PROTEIN A"/>
    <property type="match status" value="1"/>
</dbReference>
<dbReference type="InterPro" id="IPR027417">
    <property type="entry name" value="P-loop_NTPase"/>
</dbReference>
<evidence type="ECO:0000313" key="6">
    <source>
        <dbReference type="EMBL" id="VDI39195.1"/>
    </source>
</evidence>
<evidence type="ECO:0000256" key="1">
    <source>
        <dbReference type="ARBA" id="ARBA00008535"/>
    </source>
</evidence>
<proteinExistence type="inferred from homology"/>
<dbReference type="Pfam" id="PF04548">
    <property type="entry name" value="AIG1"/>
    <property type="match status" value="1"/>
</dbReference>
<dbReference type="Proteomes" id="UP000596742">
    <property type="component" value="Unassembled WGS sequence"/>
</dbReference>
<evidence type="ECO:0000259" key="5">
    <source>
        <dbReference type="PROSITE" id="PS51720"/>
    </source>
</evidence>
<feature type="compositionally biased region" description="Low complexity" evidence="4">
    <location>
        <begin position="25"/>
        <end position="40"/>
    </location>
</feature>
<reference evidence="6" key="1">
    <citation type="submission" date="2018-11" db="EMBL/GenBank/DDBJ databases">
        <authorList>
            <person name="Alioto T."/>
            <person name="Alioto T."/>
        </authorList>
    </citation>
    <scope>NUCLEOTIDE SEQUENCE</scope>
</reference>
<feature type="region of interest" description="Disordered" evidence="4">
    <location>
        <begin position="91"/>
        <end position="110"/>
    </location>
</feature>
<keyword evidence="7" id="KW-1185">Reference proteome</keyword>
<dbReference type="AlphaFoldDB" id="A0A8B6EVD8"/>
<sequence length="583" mass="67364">MVKSENDVLRNQYQNQMDRPKTQMSSRTSRASSSRTPRSSIDGLSTLIVGDSILNRPKTALTNFTYLTKKPKPFATEELVELPVCRPTTSVRKRTVRSPPAALSESRPKTAPFPVKSWTQLVRDSSFHEDKSHRRNPEMTVSQPKNAWEECPPDEEEEYRIILIGKAGSGKSSTGNCILNEEIFGKSSTKCRYGTTDRFGKKISVVDTYNVFDKHSDKSVISHELVKLVGLTSPGFHVLVLVLSIGNIDSKEHHVFREFVRHFGNDIKFRTIILFTRRDILDSDGSTIYGYVSDVPKGIQEVMEQCKRRYLAFNNNATGREKDVQVHRLIDMIDNIMKLNNRRHFSSEVYGATEMIIKRRIDDIKRNLKGKLRREQEIIEAQIKMYETPRSVRPTSSFGESATPRSKPSKSKKSTRRKNSKTTSINNGIEDHFTKLPNLTSHSKESKQRDKHLKHKVNENDRLSKRRTSSKCDVSFADEDDDFGDCDIEALKRRINEDFDIPTLHLPNEDFFEGSLNEENTFREMNGNNLSDSKLSELRDKYEAEMSKNRLRERVREECEQEQPELFQMMWKLSRYFDQSVQI</sequence>
<evidence type="ECO:0000256" key="4">
    <source>
        <dbReference type="SAM" id="MobiDB-lite"/>
    </source>
</evidence>
<comment type="similarity">
    <text evidence="1">Belongs to the TRAFAC class TrmE-Era-EngA-EngB-Septin-like GTPase superfamily. AIG1/Toc34/Toc159-like paraseptin GTPase family. IAN subfamily.</text>
</comment>
<dbReference type="PANTHER" id="PTHR10903">
    <property type="entry name" value="GTPASE, IMAP FAMILY MEMBER-RELATED"/>
    <property type="match status" value="1"/>
</dbReference>
<dbReference type="EMBL" id="UYJE01005658">
    <property type="protein sequence ID" value="VDI39195.1"/>
    <property type="molecule type" value="Genomic_DNA"/>
</dbReference>
<dbReference type="InterPro" id="IPR006703">
    <property type="entry name" value="G_AIG1"/>
</dbReference>
<feature type="compositionally biased region" description="Basic and acidic residues" evidence="4">
    <location>
        <begin position="125"/>
        <end position="137"/>
    </location>
</feature>
<dbReference type="FunFam" id="3.40.50.300:FF:000366">
    <property type="entry name" value="GTPase, IMAP family member 2"/>
    <property type="match status" value="1"/>
</dbReference>
<feature type="compositionally biased region" description="Basic residues" evidence="4">
    <location>
        <begin position="407"/>
        <end position="420"/>
    </location>
</feature>
<feature type="domain" description="AIG1-type G" evidence="5">
    <location>
        <begin position="156"/>
        <end position="354"/>
    </location>
</feature>
<dbReference type="SUPFAM" id="SSF52540">
    <property type="entry name" value="P-loop containing nucleoside triphosphate hydrolases"/>
    <property type="match status" value="1"/>
</dbReference>
<evidence type="ECO:0000256" key="3">
    <source>
        <dbReference type="ARBA" id="ARBA00023134"/>
    </source>
</evidence>
<evidence type="ECO:0000313" key="7">
    <source>
        <dbReference type="Proteomes" id="UP000596742"/>
    </source>
</evidence>
<dbReference type="PROSITE" id="PS51720">
    <property type="entry name" value="G_AIG1"/>
    <property type="match status" value="1"/>
</dbReference>
<feature type="region of interest" description="Disordered" evidence="4">
    <location>
        <begin position="389"/>
        <end position="471"/>
    </location>
</feature>
<name>A0A8B6EVD8_MYTGA</name>
<dbReference type="GO" id="GO:0005525">
    <property type="term" value="F:GTP binding"/>
    <property type="evidence" value="ECO:0007669"/>
    <property type="project" value="UniProtKB-KW"/>
</dbReference>
<evidence type="ECO:0000256" key="2">
    <source>
        <dbReference type="ARBA" id="ARBA00022741"/>
    </source>
</evidence>
<gene>
    <name evidence="6" type="ORF">MGAL_10B059691</name>
</gene>
<dbReference type="OrthoDB" id="9982588at2759"/>